<name>W1PRC2_AMBTC</name>
<keyword evidence="3" id="KW-1185">Reference proteome</keyword>
<evidence type="ECO:0000313" key="3">
    <source>
        <dbReference type="Proteomes" id="UP000017836"/>
    </source>
</evidence>
<dbReference type="HOGENOM" id="CLU_2362518_0_0_1"/>
<reference evidence="3" key="1">
    <citation type="journal article" date="2013" name="Science">
        <title>The Amborella genome and the evolution of flowering plants.</title>
        <authorList>
            <consortium name="Amborella Genome Project"/>
        </authorList>
    </citation>
    <scope>NUCLEOTIDE SEQUENCE [LARGE SCALE GENOMIC DNA]</scope>
</reference>
<sequence length="96" mass="10302">MTIESTNELTPAPSSPRRVSSELDPCPEKSAPSDLAEASGATNGVVDEGSFTVQGEELGVNEASEQHEVTGGARMLAMKALTLFKERDPMRDWSHQ</sequence>
<gene>
    <name evidence="2" type="ORF">AMTR_s00026p00120930</name>
</gene>
<evidence type="ECO:0000256" key="1">
    <source>
        <dbReference type="SAM" id="MobiDB-lite"/>
    </source>
</evidence>
<dbReference type="Gramene" id="ERN10379">
    <property type="protein sequence ID" value="ERN10379"/>
    <property type="gene ID" value="AMTR_s00026p00120930"/>
</dbReference>
<proteinExistence type="predicted"/>
<accession>W1PRC2</accession>
<dbReference type="AlphaFoldDB" id="W1PRC2"/>
<evidence type="ECO:0000313" key="2">
    <source>
        <dbReference type="EMBL" id="ERN10379.1"/>
    </source>
</evidence>
<dbReference type="EMBL" id="KI392852">
    <property type="protein sequence ID" value="ERN10379.1"/>
    <property type="molecule type" value="Genomic_DNA"/>
</dbReference>
<protein>
    <submittedName>
        <fullName evidence="2">Uncharacterized protein</fullName>
    </submittedName>
</protein>
<organism evidence="2 3">
    <name type="scientific">Amborella trichopoda</name>
    <dbReference type="NCBI Taxonomy" id="13333"/>
    <lineage>
        <taxon>Eukaryota</taxon>
        <taxon>Viridiplantae</taxon>
        <taxon>Streptophyta</taxon>
        <taxon>Embryophyta</taxon>
        <taxon>Tracheophyta</taxon>
        <taxon>Spermatophyta</taxon>
        <taxon>Magnoliopsida</taxon>
        <taxon>Amborellales</taxon>
        <taxon>Amborellaceae</taxon>
        <taxon>Amborella</taxon>
    </lineage>
</organism>
<dbReference type="Proteomes" id="UP000017836">
    <property type="component" value="Unassembled WGS sequence"/>
</dbReference>
<feature type="region of interest" description="Disordered" evidence="1">
    <location>
        <begin position="1"/>
        <end position="50"/>
    </location>
</feature>